<proteinExistence type="predicted"/>
<dbReference type="AlphaFoldDB" id="B0XIX6"/>
<evidence type="ECO:0000313" key="4">
    <source>
        <dbReference type="Proteomes" id="UP000002320"/>
    </source>
</evidence>
<reference evidence="3" key="2">
    <citation type="submission" date="2020-05" db="UniProtKB">
        <authorList>
            <consortium name="EnsemblMetazoa"/>
        </authorList>
    </citation>
    <scope>IDENTIFICATION</scope>
    <source>
        <strain evidence="3">JHB</strain>
    </source>
</reference>
<dbReference type="VEuPathDB" id="VectorBase:CPIJ019385"/>
<evidence type="ECO:0000256" key="1">
    <source>
        <dbReference type="SAM" id="MobiDB-lite"/>
    </source>
</evidence>
<feature type="region of interest" description="Disordered" evidence="1">
    <location>
        <begin position="400"/>
        <end position="420"/>
    </location>
</feature>
<evidence type="ECO:0000313" key="2">
    <source>
        <dbReference type="EMBL" id="EDS29784.1"/>
    </source>
</evidence>
<organism>
    <name type="scientific">Culex quinquefasciatus</name>
    <name type="common">Southern house mosquito</name>
    <name type="synonym">Culex pungens</name>
    <dbReference type="NCBI Taxonomy" id="7176"/>
    <lineage>
        <taxon>Eukaryota</taxon>
        <taxon>Metazoa</taxon>
        <taxon>Ecdysozoa</taxon>
        <taxon>Arthropoda</taxon>
        <taxon>Hexapoda</taxon>
        <taxon>Insecta</taxon>
        <taxon>Pterygota</taxon>
        <taxon>Neoptera</taxon>
        <taxon>Endopterygota</taxon>
        <taxon>Diptera</taxon>
        <taxon>Nematocera</taxon>
        <taxon>Culicoidea</taxon>
        <taxon>Culicidae</taxon>
        <taxon>Culicinae</taxon>
        <taxon>Culicini</taxon>
        <taxon>Culex</taxon>
        <taxon>Culex</taxon>
    </lineage>
</organism>
<reference evidence="2" key="1">
    <citation type="submission" date="2007-03" db="EMBL/GenBank/DDBJ databases">
        <title>Annotation of Culex pipiens quinquefasciatus.</title>
        <authorList>
            <consortium name="The Broad Institute Genome Sequencing Platform"/>
            <person name="Atkinson P.W."/>
            <person name="Hemingway J."/>
            <person name="Christensen B.M."/>
            <person name="Higgs S."/>
            <person name="Kodira C."/>
            <person name="Hannick L."/>
            <person name="Megy K."/>
            <person name="O'Leary S."/>
            <person name="Pearson M."/>
            <person name="Haas B.J."/>
            <person name="Mauceli E."/>
            <person name="Wortman J.R."/>
            <person name="Lee N.H."/>
            <person name="Guigo R."/>
            <person name="Stanke M."/>
            <person name="Alvarado L."/>
            <person name="Amedeo P."/>
            <person name="Antoine C.H."/>
            <person name="Arensburger P."/>
            <person name="Bidwell S.L."/>
            <person name="Crawford M."/>
            <person name="Camaro F."/>
            <person name="Devon K."/>
            <person name="Engels R."/>
            <person name="Hammond M."/>
            <person name="Howarth C."/>
            <person name="Koehrsen M."/>
            <person name="Lawson D."/>
            <person name="Montgomery P."/>
            <person name="Nene V."/>
            <person name="Nusbaum C."/>
            <person name="Puiu D."/>
            <person name="Romero-Severson J."/>
            <person name="Severson D.W."/>
            <person name="Shumway M."/>
            <person name="Sisk P."/>
            <person name="Stolte C."/>
            <person name="Zeng Q."/>
            <person name="Eisenstadt E."/>
            <person name="Fraser-Liggett C."/>
            <person name="Strausberg R."/>
            <person name="Galagan J."/>
            <person name="Birren B."/>
            <person name="Collins F.H."/>
        </authorList>
    </citation>
    <scope>NUCLEOTIDE SEQUENCE [LARGE SCALE GENOMIC DNA]</scope>
    <source>
        <strain evidence="2">JHB</strain>
    </source>
</reference>
<dbReference type="InParanoid" id="B0XIX6"/>
<dbReference type="VEuPathDB" id="VectorBase:CQUJHB007144"/>
<dbReference type="VEuPathDB" id="VectorBase:CQUJHB001618"/>
<dbReference type="HOGENOM" id="CLU_517057_0_0_1"/>
<dbReference type="Proteomes" id="UP000002320">
    <property type="component" value="Unassembled WGS sequence"/>
</dbReference>
<dbReference type="EnsemblMetazoa" id="CPIJ019385-RA">
    <property type="protein sequence ID" value="CPIJ019385-PA"/>
    <property type="gene ID" value="CPIJ019385"/>
</dbReference>
<dbReference type="KEGG" id="cqu:CpipJ_CPIJ019385"/>
<gene>
    <name evidence="3" type="primary">6053532</name>
    <name evidence="2" type="ORF">CpipJ_CPIJ019385</name>
</gene>
<dbReference type="Gene3D" id="3.40.50.12760">
    <property type="match status" value="1"/>
</dbReference>
<feature type="compositionally biased region" description="Basic and acidic residues" evidence="1">
    <location>
        <begin position="259"/>
        <end position="269"/>
    </location>
</feature>
<sequence>MFPDPLQAEVSTSLTWSRNNGNRGDHIPGDASGAELRYVRSGLLCHETSTDTVSWLQFGVQSRDMTREAAYCDEQLMRELFALRSSWMSSVLGWRGIVATHQELVDLILKPCTSRPANSEHYVVCQDRLNKCPDMGEYLLSVNMVMWENSRQIDGLKALIDALSPATRLNRLTTTLSRKKLWRFWKLAHKSAVAPTADAKTKQAPENAAHFVNVKTLELFLSSGNIVNGSRFIQPSSSGRSAEMMDNTVRIHNAGQKQDAGRAELCPDRKPRRRGHRPEPGRHLSDRAEEDAQKGHHHEDESPAEIHRANQQAILKHTSFLVEKHRAQIRTVKDGQLTAKKINKFWERMLEDHLIKVIQWSIIVQSIPVASDVHQLTTSHVELIWSLKHISPKRVLFNSGSAEQHDEPDDNSHHALPNINSSRWSTKSYVDRITRDQAYEPREPRPAVPGSFNLFQFLADPGQPIGALHSNRTGLDPGGIGAGTHYGTFKGENARFFRPIEVDLVLAEHDQAEARMKTARRLFRQEI</sequence>
<name>B0XIX6_CULQU</name>
<dbReference type="OrthoDB" id="10251234at2759"/>
<protein>
    <submittedName>
        <fullName evidence="2 3">Uncharacterized protein</fullName>
    </submittedName>
</protein>
<keyword evidence="4" id="KW-1185">Reference proteome</keyword>
<accession>B0XIX6</accession>
<evidence type="ECO:0000313" key="3">
    <source>
        <dbReference type="EnsemblMetazoa" id="CPIJ019385-PA"/>
    </source>
</evidence>
<feature type="region of interest" description="Disordered" evidence="1">
    <location>
        <begin position="253"/>
        <end position="303"/>
    </location>
</feature>
<dbReference type="EMBL" id="DS233402">
    <property type="protein sequence ID" value="EDS29784.1"/>
    <property type="molecule type" value="Genomic_DNA"/>
</dbReference>
<feature type="compositionally biased region" description="Basic and acidic residues" evidence="1">
    <location>
        <begin position="277"/>
        <end position="303"/>
    </location>
</feature>